<dbReference type="PROSITE" id="PS50263">
    <property type="entry name" value="CN_HYDROLASE"/>
    <property type="match status" value="1"/>
</dbReference>
<dbReference type="InterPro" id="IPR036526">
    <property type="entry name" value="C-N_Hydrolase_sf"/>
</dbReference>
<evidence type="ECO:0000256" key="1">
    <source>
        <dbReference type="ARBA" id="ARBA00010613"/>
    </source>
</evidence>
<comment type="caution">
    <text evidence="3">The sequence shown here is derived from an EMBL/GenBank/DDBJ whole genome shotgun (WGS) entry which is preliminary data.</text>
</comment>
<dbReference type="RefSeq" id="WP_262399290.1">
    <property type="nucleotide sequence ID" value="NZ_JACRTB010000006.1"/>
</dbReference>
<feature type="domain" description="CN hydrolase" evidence="2">
    <location>
        <begin position="46"/>
        <end position="313"/>
    </location>
</feature>
<dbReference type="EMBL" id="JACRTB010000006">
    <property type="protein sequence ID" value="MBC8575668.1"/>
    <property type="molecule type" value="Genomic_DNA"/>
</dbReference>
<keyword evidence="4" id="KW-1185">Reference proteome</keyword>
<gene>
    <name evidence="3" type="ORF">H8717_04475</name>
</gene>
<dbReference type="Gene3D" id="3.60.110.10">
    <property type="entry name" value="Carbon-nitrogen hydrolase"/>
    <property type="match status" value="1"/>
</dbReference>
<dbReference type="Proteomes" id="UP000658131">
    <property type="component" value="Unassembled WGS sequence"/>
</dbReference>
<dbReference type="PANTHER" id="PTHR23088">
    <property type="entry name" value="NITRILASE-RELATED"/>
    <property type="match status" value="1"/>
</dbReference>
<evidence type="ECO:0000313" key="3">
    <source>
        <dbReference type="EMBL" id="MBC8575668.1"/>
    </source>
</evidence>
<name>A0ABR7NJ68_9FIRM</name>
<accession>A0ABR7NJ68</accession>
<organism evidence="3 4">
    <name type="scientific">Yanshouia hominis</name>
    <dbReference type="NCBI Taxonomy" id="2763673"/>
    <lineage>
        <taxon>Bacteria</taxon>
        <taxon>Bacillati</taxon>
        <taxon>Bacillota</taxon>
        <taxon>Clostridia</taxon>
        <taxon>Eubacteriales</taxon>
        <taxon>Oscillospiraceae</taxon>
        <taxon>Yanshouia</taxon>
    </lineage>
</organism>
<dbReference type="PANTHER" id="PTHR23088:SF27">
    <property type="entry name" value="DEAMINATED GLUTATHIONE AMIDASE"/>
    <property type="match status" value="1"/>
</dbReference>
<proteinExistence type="inferred from homology"/>
<dbReference type="Pfam" id="PF00795">
    <property type="entry name" value="CN_hydrolase"/>
    <property type="match status" value="1"/>
</dbReference>
<sequence length="350" mass="37580">MYKIRLKASAFAMSYLSNEERVRELARQIAPFRGDKPAPFISAGGLKVAAVRTTVRRYRSLRDYVEDQNEPVARAAAAGCQLVAFPELGAMSAISLLPGFSALYADLTRLWVSGSQSDRAEAFAELCATVQGFVGEVFLNTFSQLARSHRIIIAAGGLYQIENGRLTNRQYLFSDTGEVAAVQDKLYPERWERSMGVSAGEELTPGDTRVGRVALLTASCLPNYEPFFVASAAGCSVAVAGASPFGPSSDLARYRAQESGLCLLSPGLRSRGDFGLEYHYPARIAAPRAATRSRDGSAAAPEDRPLLTARVDLERAASQFDLYSADRNPAFFRALIAGGEGPSSKEGGAG</sequence>
<protein>
    <recommendedName>
        <fullName evidence="2">CN hydrolase domain-containing protein</fullName>
    </recommendedName>
</protein>
<dbReference type="InterPro" id="IPR003010">
    <property type="entry name" value="C-N_Hydrolase"/>
</dbReference>
<comment type="similarity">
    <text evidence="1">Belongs to the carbon-nitrogen hydrolase superfamily. NIT1/NIT2 family.</text>
</comment>
<evidence type="ECO:0000313" key="4">
    <source>
        <dbReference type="Proteomes" id="UP000658131"/>
    </source>
</evidence>
<evidence type="ECO:0000259" key="2">
    <source>
        <dbReference type="PROSITE" id="PS50263"/>
    </source>
</evidence>
<reference evidence="3 4" key="1">
    <citation type="submission" date="2020-08" db="EMBL/GenBank/DDBJ databases">
        <title>Genome public.</title>
        <authorList>
            <person name="Liu C."/>
            <person name="Sun Q."/>
        </authorList>
    </citation>
    <scope>NUCLEOTIDE SEQUENCE [LARGE SCALE GENOMIC DNA]</scope>
    <source>
        <strain evidence="3 4">BX1</strain>
    </source>
</reference>
<dbReference type="SUPFAM" id="SSF56317">
    <property type="entry name" value="Carbon-nitrogen hydrolase"/>
    <property type="match status" value="1"/>
</dbReference>